<comment type="subcellular location">
    <subcellularLocation>
        <location evidence="2">Membrane</location>
        <topology evidence="2">Multi-pass membrane protein</topology>
    </subcellularLocation>
</comment>
<keyword evidence="7" id="KW-0862">Zinc</keyword>
<dbReference type="STRING" id="537013.CLOSTMETH_02355"/>
<keyword evidence="4 13" id="KW-0645">Protease</keyword>
<name>C0EER6_9FIRM</name>
<feature type="transmembrane region" description="Helical" evidence="11">
    <location>
        <begin position="92"/>
        <end position="113"/>
    </location>
</feature>
<dbReference type="CDD" id="cd06163">
    <property type="entry name" value="S2P-M50_PDZ_RseP-like"/>
    <property type="match status" value="1"/>
</dbReference>
<comment type="similarity">
    <text evidence="3">Belongs to the peptidase M50B family.</text>
</comment>
<reference evidence="13 14" key="1">
    <citation type="submission" date="2009-01" db="EMBL/GenBank/DDBJ databases">
        <authorList>
            <person name="Fulton L."/>
            <person name="Clifton S."/>
            <person name="Fulton B."/>
            <person name="Xu J."/>
            <person name="Minx P."/>
            <person name="Pepin K.H."/>
            <person name="Johnson M."/>
            <person name="Bhonagiri V."/>
            <person name="Nash W.E."/>
            <person name="Mardis E.R."/>
            <person name="Wilson R.K."/>
        </authorList>
    </citation>
    <scope>NUCLEOTIDE SEQUENCE [LARGE SCALE GENOMIC DNA]</scope>
    <source>
        <strain evidence="13 14">DSM 5476</strain>
    </source>
</reference>
<feature type="domain" description="PDZ" evidence="12">
    <location>
        <begin position="93"/>
        <end position="156"/>
    </location>
</feature>
<evidence type="ECO:0000313" key="14">
    <source>
        <dbReference type="Proteomes" id="UP000003340"/>
    </source>
</evidence>
<dbReference type="PANTHER" id="PTHR42837:SF2">
    <property type="entry name" value="MEMBRANE METALLOPROTEASE ARASP2, CHLOROPLASTIC-RELATED"/>
    <property type="match status" value="1"/>
</dbReference>
<accession>C0EER6</accession>
<gene>
    <name evidence="13" type="primary">rseP</name>
    <name evidence="13" type="ORF">CLOSTMETH_02355</name>
</gene>
<evidence type="ECO:0000256" key="11">
    <source>
        <dbReference type="SAM" id="Phobius"/>
    </source>
</evidence>
<sequence length="342" mass="37046">MSTVITILLTILIFGIIIFIHELGHFLVAKACGIRVNEFSMGMGPTLLKRQKGETQYSLRAFPIGGFVAMEGEEEDSEDERAFNKKPVIKRVAVVLAGAIMNFILGVLLMAIITGAQGQIATTRVSGFQEGSLAQQSGLQIGDEIVKVNGHGIVSNADLRFQLSRIGAEEPINMVVKRDGQKVKLDNVEYEIVEQNGQKSRKLGIDIAVEDLGPGNFISSTIGNSVFYGKLVWASLGDLVTGKVSVSELSGPVGVAQAVGQAQSYGLLSVLSLFAFITINVGVFNLLPFPALDGGQFVFLMIEAIRRKPVKQEIKGYITFAGFALLMLLMVFVTVKDIFRLF</sequence>
<keyword evidence="5 11" id="KW-0812">Transmembrane</keyword>
<protein>
    <submittedName>
        <fullName evidence="13">RIP metalloprotease RseP</fullName>
        <ecNumber evidence="13">3.4.24.-</ecNumber>
    </submittedName>
</protein>
<evidence type="ECO:0000256" key="3">
    <source>
        <dbReference type="ARBA" id="ARBA00007931"/>
    </source>
</evidence>
<dbReference type="Gene3D" id="2.30.42.10">
    <property type="match status" value="1"/>
</dbReference>
<dbReference type="EMBL" id="ACEC01000077">
    <property type="protein sequence ID" value="EEG30035.1"/>
    <property type="molecule type" value="Genomic_DNA"/>
</dbReference>
<evidence type="ECO:0000256" key="9">
    <source>
        <dbReference type="ARBA" id="ARBA00023049"/>
    </source>
</evidence>
<dbReference type="HOGENOM" id="CLU_025778_1_3_9"/>
<dbReference type="SUPFAM" id="SSF50156">
    <property type="entry name" value="PDZ domain-like"/>
    <property type="match status" value="1"/>
</dbReference>
<dbReference type="InterPro" id="IPR001478">
    <property type="entry name" value="PDZ"/>
</dbReference>
<dbReference type="GO" id="GO:0006508">
    <property type="term" value="P:proteolysis"/>
    <property type="evidence" value="ECO:0007669"/>
    <property type="project" value="UniProtKB-KW"/>
</dbReference>
<reference evidence="13 14" key="2">
    <citation type="submission" date="2009-02" db="EMBL/GenBank/DDBJ databases">
        <title>Draft genome sequence of Clostridium methylpentosum (DSM 5476).</title>
        <authorList>
            <person name="Sudarsanam P."/>
            <person name="Ley R."/>
            <person name="Guruge J."/>
            <person name="Turnbaugh P.J."/>
            <person name="Mahowald M."/>
            <person name="Liep D."/>
            <person name="Gordon J."/>
        </authorList>
    </citation>
    <scope>NUCLEOTIDE SEQUENCE [LARGE SCALE GENOMIC DNA]</scope>
    <source>
        <strain evidence="13 14">DSM 5476</strain>
    </source>
</reference>
<keyword evidence="6 13" id="KW-0378">Hydrolase</keyword>
<keyword evidence="14" id="KW-1185">Reference proteome</keyword>
<organism evidence="13 14">
    <name type="scientific">[Clostridium] methylpentosum DSM 5476</name>
    <dbReference type="NCBI Taxonomy" id="537013"/>
    <lineage>
        <taxon>Bacteria</taxon>
        <taxon>Bacillati</taxon>
        <taxon>Bacillota</taxon>
        <taxon>Clostridia</taxon>
        <taxon>Eubacteriales</taxon>
        <taxon>Oscillospiraceae</taxon>
        <taxon>Oscillospiraceae incertae sedis</taxon>
    </lineage>
</organism>
<keyword evidence="8 11" id="KW-1133">Transmembrane helix</keyword>
<dbReference type="SMART" id="SM00228">
    <property type="entry name" value="PDZ"/>
    <property type="match status" value="1"/>
</dbReference>
<dbReference type="eggNOG" id="COG0750">
    <property type="taxonomic scope" value="Bacteria"/>
</dbReference>
<dbReference type="Proteomes" id="UP000003340">
    <property type="component" value="Unassembled WGS sequence"/>
</dbReference>
<evidence type="ECO:0000256" key="7">
    <source>
        <dbReference type="ARBA" id="ARBA00022833"/>
    </source>
</evidence>
<dbReference type="PANTHER" id="PTHR42837">
    <property type="entry name" value="REGULATOR OF SIGMA-E PROTEASE RSEP"/>
    <property type="match status" value="1"/>
</dbReference>
<dbReference type="AlphaFoldDB" id="C0EER6"/>
<evidence type="ECO:0000256" key="8">
    <source>
        <dbReference type="ARBA" id="ARBA00022989"/>
    </source>
</evidence>
<dbReference type="InterPro" id="IPR008915">
    <property type="entry name" value="Peptidase_M50"/>
</dbReference>
<feature type="transmembrane region" description="Helical" evidence="11">
    <location>
        <begin position="265"/>
        <end position="287"/>
    </location>
</feature>
<evidence type="ECO:0000313" key="13">
    <source>
        <dbReference type="EMBL" id="EEG30035.1"/>
    </source>
</evidence>
<dbReference type="EC" id="3.4.24.-" evidence="13"/>
<evidence type="ECO:0000256" key="1">
    <source>
        <dbReference type="ARBA" id="ARBA00001947"/>
    </source>
</evidence>
<comment type="cofactor">
    <cofactor evidence="1">
        <name>Zn(2+)</name>
        <dbReference type="ChEBI" id="CHEBI:29105"/>
    </cofactor>
</comment>
<comment type="caution">
    <text evidence="13">The sequence shown here is derived from an EMBL/GenBank/DDBJ whole genome shotgun (WGS) entry which is preliminary data.</text>
</comment>
<evidence type="ECO:0000259" key="12">
    <source>
        <dbReference type="PROSITE" id="PS50106"/>
    </source>
</evidence>
<dbReference type="PROSITE" id="PS50106">
    <property type="entry name" value="PDZ"/>
    <property type="match status" value="1"/>
</dbReference>
<dbReference type="InterPro" id="IPR036034">
    <property type="entry name" value="PDZ_sf"/>
</dbReference>
<feature type="transmembrane region" description="Helical" evidence="11">
    <location>
        <begin position="316"/>
        <end position="335"/>
    </location>
</feature>
<evidence type="ECO:0000256" key="4">
    <source>
        <dbReference type="ARBA" id="ARBA00022670"/>
    </source>
</evidence>
<dbReference type="InterPro" id="IPR004387">
    <property type="entry name" value="Pept_M50_Zn"/>
</dbReference>
<evidence type="ECO:0000256" key="10">
    <source>
        <dbReference type="ARBA" id="ARBA00023136"/>
    </source>
</evidence>
<dbReference type="Pfam" id="PF02163">
    <property type="entry name" value="Peptidase_M50"/>
    <property type="match status" value="1"/>
</dbReference>
<dbReference type="GO" id="GO:0004222">
    <property type="term" value="F:metalloendopeptidase activity"/>
    <property type="evidence" value="ECO:0007669"/>
    <property type="project" value="InterPro"/>
</dbReference>
<evidence type="ECO:0000256" key="2">
    <source>
        <dbReference type="ARBA" id="ARBA00004141"/>
    </source>
</evidence>
<evidence type="ECO:0000256" key="6">
    <source>
        <dbReference type="ARBA" id="ARBA00022801"/>
    </source>
</evidence>
<dbReference type="GO" id="GO:0016020">
    <property type="term" value="C:membrane"/>
    <property type="evidence" value="ECO:0007669"/>
    <property type="project" value="UniProtKB-SubCell"/>
</dbReference>
<proteinExistence type="inferred from homology"/>
<keyword evidence="10 11" id="KW-0472">Membrane</keyword>
<evidence type="ECO:0000256" key="5">
    <source>
        <dbReference type="ARBA" id="ARBA00022692"/>
    </source>
</evidence>
<feature type="transmembrane region" description="Helical" evidence="11">
    <location>
        <begin position="6"/>
        <end position="28"/>
    </location>
</feature>
<keyword evidence="9 13" id="KW-0482">Metalloprotease</keyword>